<gene>
    <name evidence="2" type="ORF">K0M31_011660</name>
</gene>
<comment type="caution">
    <text evidence="2">The sequence shown here is derived from an EMBL/GenBank/DDBJ whole genome shotgun (WGS) entry which is preliminary data.</text>
</comment>
<reference evidence="2" key="1">
    <citation type="submission" date="2021-10" db="EMBL/GenBank/DDBJ databases">
        <title>Melipona bicolor Genome sequencing and assembly.</title>
        <authorList>
            <person name="Araujo N.S."/>
            <person name="Arias M.C."/>
        </authorList>
    </citation>
    <scope>NUCLEOTIDE SEQUENCE</scope>
    <source>
        <strain evidence="2">USP_2M_L1-L4_2017</strain>
        <tissue evidence="2">Whole body</tissue>
    </source>
</reference>
<proteinExistence type="predicted"/>
<feature type="region of interest" description="Disordered" evidence="1">
    <location>
        <begin position="45"/>
        <end position="68"/>
    </location>
</feature>
<protein>
    <submittedName>
        <fullName evidence="2">Uncharacterized protein</fullName>
    </submittedName>
</protein>
<organism evidence="2 3">
    <name type="scientific">Melipona bicolor</name>
    <dbReference type="NCBI Taxonomy" id="60889"/>
    <lineage>
        <taxon>Eukaryota</taxon>
        <taxon>Metazoa</taxon>
        <taxon>Ecdysozoa</taxon>
        <taxon>Arthropoda</taxon>
        <taxon>Hexapoda</taxon>
        <taxon>Insecta</taxon>
        <taxon>Pterygota</taxon>
        <taxon>Neoptera</taxon>
        <taxon>Endopterygota</taxon>
        <taxon>Hymenoptera</taxon>
        <taxon>Apocrita</taxon>
        <taxon>Aculeata</taxon>
        <taxon>Apoidea</taxon>
        <taxon>Anthophila</taxon>
        <taxon>Apidae</taxon>
        <taxon>Melipona</taxon>
    </lineage>
</organism>
<accession>A0AA40GA18</accession>
<dbReference type="Proteomes" id="UP001177670">
    <property type="component" value="Unassembled WGS sequence"/>
</dbReference>
<name>A0AA40GA18_9HYME</name>
<evidence type="ECO:0000313" key="2">
    <source>
        <dbReference type="EMBL" id="KAK1133874.1"/>
    </source>
</evidence>
<evidence type="ECO:0000256" key="1">
    <source>
        <dbReference type="SAM" id="MobiDB-lite"/>
    </source>
</evidence>
<evidence type="ECO:0000313" key="3">
    <source>
        <dbReference type="Proteomes" id="UP001177670"/>
    </source>
</evidence>
<keyword evidence="3" id="KW-1185">Reference proteome</keyword>
<feature type="non-terminal residue" evidence="2">
    <location>
        <position position="1"/>
    </location>
</feature>
<dbReference type="EMBL" id="JAHYIQ010000003">
    <property type="protein sequence ID" value="KAK1133874.1"/>
    <property type="molecule type" value="Genomic_DNA"/>
</dbReference>
<sequence length="68" mass="7985">SRQDLAVAKYSIESVPSSSSVNKKRHDLPSFYDIQNNWKKEERKKIQSSHEGMKLFPTNRFTTDDRLN</sequence>
<dbReference type="AlphaFoldDB" id="A0AA40GA18"/>